<gene>
    <name evidence="3" type="ORF">DICPUDRAFT_150753</name>
</gene>
<proteinExistence type="predicted"/>
<dbReference type="FunCoup" id="F0ZH61">
    <property type="interactions" value="1"/>
</dbReference>
<feature type="transmembrane region" description="Helical" evidence="1">
    <location>
        <begin position="410"/>
        <end position="434"/>
    </location>
</feature>
<dbReference type="InterPro" id="IPR029052">
    <property type="entry name" value="Metallo-depent_PP-like"/>
</dbReference>
<dbReference type="Proteomes" id="UP000001064">
    <property type="component" value="Unassembled WGS sequence"/>
</dbReference>
<keyword evidence="1" id="KW-0472">Membrane</keyword>
<name>F0ZH61_DICPU</name>
<accession>F0ZH61</accession>
<reference evidence="4" key="1">
    <citation type="journal article" date="2011" name="Genome Biol.">
        <title>Comparative genomics of the social amoebae Dictyostelium discoideum and Dictyostelium purpureum.</title>
        <authorList>
            <consortium name="US DOE Joint Genome Institute (JGI-PGF)"/>
            <person name="Sucgang R."/>
            <person name="Kuo A."/>
            <person name="Tian X."/>
            <person name="Salerno W."/>
            <person name="Parikh A."/>
            <person name="Feasley C.L."/>
            <person name="Dalin E."/>
            <person name="Tu H."/>
            <person name="Huang E."/>
            <person name="Barry K."/>
            <person name="Lindquist E."/>
            <person name="Shapiro H."/>
            <person name="Bruce D."/>
            <person name="Schmutz J."/>
            <person name="Salamov A."/>
            <person name="Fey P."/>
            <person name="Gaudet P."/>
            <person name="Anjard C."/>
            <person name="Babu M.M."/>
            <person name="Basu S."/>
            <person name="Bushmanova Y."/>
            <person name="van der Wel H."/>
            <person name="Katoh-Kurasawa M."/>
            <person name="Dinh C."/>
            <person name="Coutinho P.M."/>
            <person name="Saito T."/>
            <person name="Elias M."/>
            <person name="Schaap P."/>
            <person name="Kay R.R."/>
            <person name="Henrissat B."/>
            <person name="Eichinger L."/>
            <person name="Rivero F."/>
            <person name="Putnam N.H."/>
            <person name="West C.M."/>
            <person name="Loomis W.F."/>
            <person name="Chisholm R.L."/>
            <person name="Shaulsky G."/>
            <person name="Strassmann J.E."/>
            <person name="Queller D.C."/>
            <person name="Kuspa A."/>
            <person name="Grigoriev I.V."/>
        </authorList>
    </citation>
    <scope>NUCLEOTIDE SEQUENCE [LARGE SCALE GENOMIC DNA]</scope>
    <source>
        <strain evidence="4">QSDP1</strain>
    </source>
</reference>
<dbReference type="VEuPathDB" id="AmoebaDB:DICPUDRAFT_150753"/>
<dbReference type="FunFam" id="3.60.21.10:FF:000169">
    <property type="entry name" value="Uncharacterized protein"/>
    <property type="match status" value="1"/>
</dbReference>
<dbReference type="STRING" id="5786.F0ZH61"/>
<feature type="domain" description="Calcineurin-like phosphoesterase" evidence="2">
    <location>
        <begin position="89"/>
        <end position="327"/>
    </location>
</feature>
<dbReference type="Pfam" id="PF00149">
    <property type="entry name" value="Metallophos"/>
    <property type="match status" value="1"/>
</dbReference>
<evidence type="ECO:0000256" key="1">
    <source>
        <dbReference type="SAM" id="Phobius"/>
    </source>
</evidence>
<evidence type="ECO:0000313" key="3">
    <source>
        <dbReference type="EMBL" id="EGC36738.1"/>
    </source>
</evidence>
<dbReference type="OrthoDB" id="783096at2759"/>
<dbReference type="AlphaFoldDB" id="F0ZH61"/>
<dbReference type="GO" id="GO:0016788">
    <property type="term" value="F:hydrolase activity, acting on ester bonds"/>
    <property type="evidence" value="ECO:0000318"/>
    <property type="project" value="GO_Central"/>
</dbReference>
<dbReference type="GeneID" id="10504156"/>
<organism evidence="3 4">
    <name type="scientific">Dictyostelium purpureum</name>
    <name type="common">Slime mold</name>
    <dbReference type="NCBI Taxonomy" id="5786"/>
    <lineage>
        <taxon>Eukaryota</taxon>
        <taxon>Amoebozoa</taxon>
        <taxon>Evosea</taxon>
        <taxon>Eumycetozoa</taxon>
        <taxon>Dictyostelia</taxon>
        <taxon>Dictyosteliales</taxon>
        <taxon>Dictyosteliaceae</taxon>
        <taxon>Dictyostelium</taxon>
    </lineage>
</organism>
<dbReference type="eggNOG" id="KOG1432">
    <property type="taxonomic scope" value="Eukaryota"/>
</dbReference>
<evidence type="ECO:0000313" key="4">
    <source>
        <dbReference type="Proteomes" id="UP000001064"/>
    </source>
</evidence>
<dbReference type="InterPro" id="IPR004843">
    <property type="entry name" value="Calcineurin-like_PHP"/>
</dbReference>
<dbReference type="PANTHER" id="PTHR32440:SF24">
    <property type="entry name" value="CALCINEURIN-LIKE PHOSPHOESTERASE DOMAIN-CONTAINING PROTEIN"/>
    <property type="match status" value="1"/>
</dbReference>
<dbReference type="CDD" id="cd07383">
    <property type="entry name" value="MPP_Dcr2"/>
    <property type="match status" value="1"/>
</dbReference>
<protein>
    <recommendedName>
        <fullName evidence="2">Calcineurin-like phosphoesterase domain-containing protein</fullName>
    </recommendedName>
</protein>
<dbReference type="OMA" id="HIPPHVF"/>
<keyword evidence="1" id="KW-1133">Transmembrane helix</keyword>
<dbReference type="SUPFAM" id="SSF56300">
    <property type="entry name" value="Metallo-dependent phosphatases"/>
    <property type="match status" value="1"/>
</dbReference>
<keyword evidence="1" id="KW-0812">Transmembrane</keyword>
<sequence>MFLQNKKIFVLIILSIIIIKLVDVTYSKNNNIDLPSKKNIYDSEENNGQNLNSGGTEEFNQKNIESSHIGAIYDVNNKPILKYNKDNKFKIVQFTDLHYGEEEVFDELNVKVEEAILDFENPDFVMLSGDIVSGYKYHKKKNYTDVWDLVTGPMIKRGIPWAITFGNHDCEGFLTCKKIAEIDMSYNLSLTQINPTIGLPGVTNYHLNIFPYNYNGKDSSDSSKAQSIIYIFDSDTPGCRNNEVWGCIQKPQVEWYKNLSNTNNKKDAIAFVHIPPYEVVDLWNHGTVYGSFQDSEICCYYTDESKFIDTFIEQGDVKGLYFGHDHGNDYHGDYHGIDLGYGRKSGYGSYNTKFMQGSRVLELTAEPYKIDSWIRDFAGIKDTQKIHKPNFFDQYEIICCIPGDIRSKPYFPHLISLIAFIVGGCHVGFIICYVL</sequence>
<dbReference type="InParanoid" id="F0ZH61"/>
<dbReference type="PANTHER" id="PTHR32440">
    <property type="entry name" value="PHOSPHATASE DCR2-RELATED-RELATED"/>
    <property type="match status" value="1"/>
</dbReference>
<dbReference type="RefSeq" id="XP_003286763.1">
    <property type="nucleotide sequence ID" value="XM_003286715.1"/>
</dbReference>
<keyword evidence="4" id="KW-1185">Reference proteome</keyword>
<dbReference type="EMBL" id="GL871018">
    <property type="protein sequence ID" value="EGC36738.1"/>
    <property type="molecule type" value="Genomic_DNA"/>
</dbReference>
<dbReference type="KEGG" id="dpp:DICPUDRAFT_150753"/>
<evidence type="ECO:0000259" key="2">
    <source>
        <dbReference type="Pfam" id="PF00149"/>
    </source>
</evidence>
<dbReference type="Gene3D" id="3.60.21.10">
    <property type="match status" value="1"/>
</dbReference>